<comment type="caution">
    <text evidence="1">The sequence shown here is derived from an EMBL/GenBank/DDBJ whole genome shotgun (WGS) entry which is preliminary data.</text>
</comment>
<organism evidence="1 2">
    <name type="scientific">Paenibacillus taihuensis</name>
    <dbReference type="NCBI Taxonomy" id="1156355"/>
    <lineage>
        <taxon>Bacteria</taxon>
        <taxon>Bacillati</taxon>
        <taxon>Bacillota</taxon>
        <taxon>Bacilli</taxon>
        <taxon>Bacillales</taxon>
        <taxon>Paenibacillaceae</taxon>
        <taxon>Paenibacillus</taxon>
    </lineage>
</organism>
<gene>
    <name evidence="1" type="ORF">A8990_12967</name>
</gene>
<dbReference type="AlphaFoldDB" id="A0A3D9R3C8"/>
<evidence type="ECO:0000313" key="1">
    <source>
        <dbReference type="EMBL" id="REE70582.1"/>
    </source>
</evidence>
<keyword evidence="2" id="KW-1185">Reference proteome</keyword>
<dbReference type="EMBL" id="QTTN01000029">
    <property type="protein sequence ID" value="REE70582.1"/>
    <property type="molecule type" value="Genomic_DNA"/>
</dbReference>
<sequence>MSTNKKPIVWVAAGALAAFGLYQFAYGATVEPQATLGQSKIVLNKKEGAFPYRANNYTMPEQAAAAVVSRTIPADYKKIGESNGLELYMAGKTLAIMVKNKATGYVWASMPSDADLANANLNEEWQTAIKSPLLLEYYTADEMLSSASYMSLGGKVDKVEPIEQGIRIDITLAAIKAGLSLEVKLDGDSLVVSIPQKSMWEKGAEKLASIQPYPFMGAVHKADIPGYMFIPDRSGALIRFSKSHIQFDEPYVAKIYGTDYSSDSLDSATGRSSVPVFGVVHGTKQNGVLGIIEDGRYNAKIVAYPSGLSTDFYWVSPKFEIRYGYFQPTSKTMGGYNTFQKDPIKTDRQVRYEFLGGQDADYIGMAKSYRTYLQNKGELTKEKKEKSNADIPLQLRLLGGETEASTFGAQVVPMTTFAQSKKIVDELMKDGIKNMKTVLDGWNKGGWNGKRPAEFPVESKLGGASGLKDLQKYLAGKGIPLYLTNNYTIAFDNSNLLNFRSDAVRALNNEINEFPYFGWGSDSFFDDIMARDINPGKAMKLAKDDTESMKKLGVDGIALDWTGTVLVSDYNKKHPYTREQSAEAYRKLAEGFKGSLKELAIYQANDYMWKYADTLFGIDNGSSQYMYETDTVPFMQTVLHGYIDYFANPSNSSSNPREDTLRMIDYGQYPSYLLTYEPYWKLRDTPSVDLLTTQYTDLEQPLSEMYKAMNQALRQVQDATIESREVPDYGLSAVKYSNGIEIVVNYTSNDYSYNGVSVKAKSFVIIGGE</sequence>
<dbReference type="RefSeq" id="WP_116191094.1">
    <property type="nucleotide sequence ID" value="NZ_QTTN01000029.1"/>
</dbReference>
<dbReference type="OrthoDB" id="9793135at2"/>
<proteinExistence type="predicted"/>
<evidence type="ECO:0008006" key="3">
    <source>
        <dbReference type="Google" id="ProtNLM"/>
    </source>
</evidence>
<accession>A0A3D9R3C8</accession>
<reference evidence="1 2" key="1">
    <citation type="submission" date="2018-08" db="EMBL/GenBank/DDBJ databases">
        <title>Genomic Encyclopedia of Type Strains, Phase III (KMG-III): the genomes of soil and plant-associated and newly described type strains.</title>
        <authorList>
            <person name="Whitman W."/>
        </authorList>
    </citation>
    <scope>NUCLEOTIDE SEQUENCE [LARGE SCALE GENOMIC DNA]</scope>
    <source>
        <strain evidence="1 2">CGMCC 1.10966</strain>
    </source>
</reference>
<dbReference type="Pfam" id="PF18952">
    <property type="entry name" value="DUF5696"/>
    <property type="match status" value="1"/>
</dbReference>
<name>A0A3D9R3C8_9BACL</name>
<dbReference type="Proteomes" id="UP000256304">
    <property type="component" value="Unassembled WGS sequence"/>
</dbReference>
<evidence type="ECO:0000313" key="2">
    <source>
        <dbReference type="Proteomes" id="UP000256304"/>
    </source>
</evidence>
<dbReference type="InterPro" id="IPR043751">
    <property type="entry name" value="DUF5696"/>
</dbReference>
<protein>
    <recommendedName>
        <fullName evidence="3">Glycosyl hydrolase family 101</fullName>
    </recommendedName>
</protein>